<dbReference type="AlphaFoldDB" id="A0A9W6CU49"/>
<dbReference type="Proteomes" id="UP001144396">
    <property type="component" value="Unassembled WGS sequence"/>
</dbReference>
<reference evidence="1" key="1">
    <citation type="submission" date="2022-12" db="EMBL/GenBank/DDBJ databases">
        <title>Reference genome sequencing for broad-spectrum identification of bacterial and archaeal isolates by mass spectrometry.</title>
        <authorList>
            <person name="Sekiguchi Y."/>
            <person name="Tourlousse D.M."/>
        </authorList>
    </citation>
    <scope>NUCLEOTIDE SEQUENCE</scope>
    <source>
        <strain evidence="1">14</strain>
    </source>
</reference>
<gene>
    <name evidence="1" type="ORF">ARHIZOSPH14_06690</name>
</gene>
<sequence>MVENRIALEGLSLVVRGVFAPSIVSPAWFKAAELVGDIEVGDAAVELIARDIASFSMDWLEVHVTPDTFQVTTASVEEFPRLRDVMLGVLRVLDQAPVGALGINRYFHASVESASALHRIGDRIVPKDDWADLLHLPGTRSATLWGVRTDGYGGRVQLQIEPSFKVEQAVFVAVNDHFDLTLVPSHPASREEALAGNGPRDPDVEPTLDKRHIAMRVLTGEWAASLGRAGDVLTTVLQFQEKQ</sequence>
<keyword evidence="2" id="KW-1185">Reference proteome</keyword>
<protein>
    <submittedName>
        <fullName evidence="1">Uncharacterized protein</fullName>
    </submittedName>
</protein>
<organism evidence="1 2">
    <name type="scientific">Agromyces rhizosphaerae</name>
    <dbReference type="NCBI Taxonomy" id="88374"/>
    <lineage>
        <taxon>Bacteria</taxon>
        <taxon>Bacillati</taxon>
        <taxon>Actinomycetota</taxon>
        <taxon>Actinomycetes</taxon>
        <taxon>Micrococcales</taxon>
        <taxon>Microbacteriaceae</taxon>
        <taxon>Agromyces</taxon>
    </lineage>
</organism>
<accession>A0A9W6CU49</accession>
<dbReference type="EMBL" id="BSDP01000001">
    <property type="protein sequence ID" value="GLI26427.1"/>
    <property type="molecule type" value="Genomic_DNA"/>
</dbReference>
<evidence type="ECO:0000313" key="1">
    <source>
        <dbReference type="EMBL" id="GLI26427.1"/>
    </source>
</evidence>
<comment type="caution">
    <text evidence="1">The sequence shown here is derived from an EMBL/GenBank/DDBJ whole genome shotgun (WGS) entry which is preliminary data.</text>
</comment>
<evidence type="ECO:0000313" key="2">
    <source>
        <dbReference type="Proteomes" id="UP001144396"/>
    </source>
</evidence>
<proteinExistence type="predicted"/>
<name>A0A9W6CU49_9MICO</name>
<dbReference type="RefSeq" id="WP_281882427.1">
    <property type="nucleotide sequence ID" value="NZ_BSDP01000001.1"/>
</dbReference>